<dbReference type="Gene3D" id="3.40.395.10">
    <property type="entry name" value="Adenoviral Proteinase, Chain A"/>
    <property type="match status" value="1"/>
</dbReference>
<dbReference type="InterPro" id="IPR013083">
    <property type="entry name" value="Znf_RING/FYVE/PHD"/>
</dbReference>
<feature type="region of interest" description="Disordered" evidence="22">
    <location>
        <begin position="1448"/>
        <end position="1490"/>
    </location>
</feature>
<keyword evidence="29" id="KW-1185">Reference proteome</keyword>
<dbReference type="InterPro" id="IPR037185">
    <property type="entry name" value="EmrE-like"/>
</dbReference>
<dbReference type="FunFam" id="3.30.40.10:FF:000019">
    <property type="entry name" value="RBR-type E3 ubiquitin transferase"/>
    <property type="match status" value="1"/>
</dbReference>
<comment type="catalytic activity">
    <reaction evidence="1">
        <text>[E2 ubiquitin-conjugating enzyme]-S-ubiquitinyl-L-cysteine + [acceptor protein]-L-lysine = [E2 ubiquitin-conjugating enzyme]-L-cysteine + [acceptor protein]-N(6)-ubiquitinyl-L-lysine.</text>
        <dbReference type="EC" id="2.3.2.31"/>
    </reaction>
</comment>
<keyword evidence="13" id="KW-0479">Metal-binding</keyword>
<feature type="domain" description="Ubiquitin-like protease family profile" evidence="26">
    <location>
        <begin position="158"/>
        <end position="340"/>
    </location>
</feature>
<keyword evidence="15 21" id="KW-0863">Zinc-finger</keyword>
<dbReference type="Gene3D" id="1.20.120.1750">
    <property type="match status" value="1"/>
</dbReference>
<comment type="function">
    <text evidence="3">Might act as an E3 ubiquitin-protein ligase, or as part of E3 complex, which accepts ubiquitin from specific E2 ubiquitin-conjugating enzymes and then transfers it to substrates.</text>
</comment>
<dbReference type="SMART" id="SM00647">
    <property type="entry name" value="IBR"/>
    <property type="match status" value="2"/>
</dbReference>
<dbReference type="CDD" id="cd23141">
    <property type="entry name" value="RING-HC_ARI6-like"/>
    <property type="match status" value="1"/>
</dbReference>
<evidence type="ECO:0000256" key="3">
    <source>
        <dbReference type="ARBA" id="ARBA00003976"/>
    </source>
</evidence>
<feature type="domain" description="RanBP2-type" evidence="25">
    <location>
        <begin position="1492"/>
        <end position="1519"/>
    </location>
</feature>
<dbReference type="Pfam" id="PF21235">
    <property type="entry name" value="UBA_ARI1"/>
    <property type="match status" value="1"/>
</dbReference>
<dbReference type="SUPFAM" id="SSF90209">
    <property type="entry name" value="Ran binding protein zinc finger-like"/>
    <property type="match status" value="1"/>
</dbReference>
<evidence type="ECO:0000256" key="20">
    <source>
        <dbReference type="ARBA" id="ARBA00023136"/>
    </source>
</evidence>
<dbReference type="GO" id="GO:0006508">
    <property type="term" value="P:proteolysis"/>
    <property type="evidence" value="ECO:0007669"/>
    <property type="project" value="UniProtKB-KW"/>
</dbReference>
<feature type="domain" description="RING-type" evidence="24">
    <location>
        <begin position="1036"/>
        <end position="1080"/>
    </location>
</feature>
<evidence type="ECO:0000256" key="23">
    <source>
        <dbReference type="SAM" id="Phobius"/>
    </source>
</evidence>
<dbReference type="InterPro" id="IPR036412">
    <property type="entry name" value="HAD-like_sf"/>
</dbReference>
<evidence type="ECO:0000256" key="16">
    <source>
        <dbReference type="ARBA" id="ARBA00022786"/>
    </source>
</evidence>
<dbReference type="Gene3D" id="4.10.1060.10">
    <property type="entry name" value="Zinc finger, RanBP2-type"/>
    <property type="match status" value="1"/>
</dbReference>
<dbReference type="Proteomes" id="UP000467840">
    <property type="component" value="Chromosome 13"/>
</dbReference>
<dbReference type="SUPFAM" id="SSF56784">
    <property type="entry name" value="HAD-like"/>
    <property type="match status" value="1"/>
</dbReference>
<evidence type="ECO:0000256" key="5">
    <source>
        <dbReference type="ARBA" id="ARBA00004906"/>
    </source>
</evidence>
<gene>
    <name evidence="28" type="ORF">GH714_000163</name>
</gene>
<comment type="pathway">
    <text evidence="5">Protein modification; protein ubiquitination.</text>
</comment>
<dbReference type="SMART" id="SM00184">
    <property type="entry name" value="RING"/>
    <property type="match status" value="2"/>
</dbReference>
<evidence type="ECO:0000256" key="4">
    <source>
        <dbReference type="ARBA" id="ARBA00004141"/>
    </source>
</evidence>
<evidence type="ECO:0000256" key="19">
    <source>
        <dbReference type="ARBA" id="ARBA00022989"/>
    </source>
</evidence>
<comment type="cofactor">
    <cofactor evidence="2">
        <name>Zn(2+)</name>
        <dbReference type="ChEBI" id="CHEBI:29105"/>
    </cofactor>
</comment>
<keyword evidence="20 23" id="KW-0472">Membrane</keyword>
<evidence type="ECO:0000256" key="17">
    <source>
        <dbReference type="ARBA" id="ARBA00022801"/>
    </source>
</evidence>
<keyword evidence="14" id="KW-0677">Repeat</keyword>
<accession>A0A6A6KTP1</accession>
<keyword evidence="19 23" id="KW-1133">Transmembrane helix</keyword>
<evidence type="ECO:0000256" key="15">
    <source>
        <dbReference type="ARBA" id="ARBA00022771"/>
    </source>
</evidence>
<dbReference type="GO" id="GO:0008234">
    <property type="term" value="F:cysteine-type peptidase activity"/>
    <property type="evidence" value="ECO:0007669"/>
    <property type="project" value="InterPro"/>
</dbReference>
<evidence type="ECO:0000259" key="27">
    <source>
        <dbReference type="PROSITE" id="PS51873"/>
    </source>
</evidence>
<dbReference type="Pfam" id="PF01485">
    <property type="entry name" value="IBR"/>
    <property type="match status" value="1"/>
</dbReference>
<dbReference type="Pfam" id="PF22191">
    <property type="entry name" value="IBR_1"/>
    <property type="match status" value="1"/>
</dbReference>
<dbReference type="InterPro" id="IPR023214">
    <property type="entry name" value="HAD_sf"/>
</dbReference>
<dbReference type="SMART" id="SM00547">
    <property type="entry name" value="ZnF_RBZ"/>
    <property type="match status" value="1"/>
</dbReference>
<feature type="compositionally biased region" description="Low complexity" evidence="22">
    <location>
        <begin position="1478"/>
        <end position="1488"/>
    </location>
</feature>
<dbReference type="InterPro" id="IPR038765">
    <property type="entry name" value="Papain-like_cys_pep_sf"/>
</dbReference>
<comment type="similarity">
    <text evidence="8">Belongs to the nucleotide-sugar transporter family. CMP-Sialate:CMP antiporter (TC 2.A.7.12) subfamily.</text>
</comment>
<comment type="similarity">
    <text evidence="6">Belongs to the peptidase C48 family.</text>
</comment>
<evidence type="ECO:0000256" key="6">
    <source>
        <dbReference type="ARBA" id="ARBA00005234"/>
    </source>
</evidence>
<dbReference type="GO" id="GO:0000139">
    <property type="term" value="C:Golgi membrane"/>
    <property type="evidence" value="ECO:0007669"/>
    <property type="project" value="InterPro"/>
</dbReference>
<dbReference type="PANTHER" id="PTHR10231">
    <property type="entry name" value="NUCLEOTIDE-SUGAR TRANSMEMBRANE TRANSPORTER"/>
    <property type="match status" value="1"/>
</dbReference>
<evidence type="ECO:0000256" key="11">
    <source>
        <dbReference type="ARBA" id="ARBA00022679"/>
    </source>
</evidence>
<dbReference type="InterPro" id="IPR003653">
    <property type="entry name" value="Peptidase_C48_C"/>
</dbReference>
<evidence type="ECO:0000256" key="10">
    <source>
        <dbReference type="ARBA" id="ARBA00022670"/>
    </source>
</evidence>
<evidence type="ECO:0000313" key="29">
    <source>
        <dbReference type="Proteomes" id="UP000467840"/>
    </source>
</evidence>
<feature type="compositionally biased region" description="Low complexity" evidence="22">
    <location>
        <begin position="1452"/>
        <end position="1462"/>
    </location>
</feature>
<keyword evidence="18" id="KW-0862">Zinc</keyword>
<keyword evidence="16" id="KW-0833">Ubl conjugation pathway</keyword>
<keyword evidence="17" id="KW-0378">Hydrolase</keyword>
<dbReference type="PROSITE" id="PS51873">
    <property type="entry name" value="TRIAD"/>
    <property type="match status" value="1"/>
</dbReference>
<evidence type="ECO:0000256" key="22">
    <source>
        <dbReference type="SAM" id="MobiDB-lite"/>
    </source>
</evidence>
<dbReference type="CDD" id="cd20346">
    <property type="entry name" value="BRcat_RBR_ANKIB1"/>
    <property type="match status" value="1"/>
</dbReference>
<keyword evidence="10" id="KW-0645">Protease</keyword>
<feature type="transmembrane region" description="Helical" evidence="23">
    <location>
        <begin position="740"/>
        <end position="758"/>
    </location>
</feature>
<dbReference type="PROSITE" id="PS50089">
    <property type="entry name" value="ZF_RING_2"/>
    <property type="match status" value="1"/>
</dbReference>
<evidence type="ECO:0000256" key="13">
    <source>
        <dbReference type="ARBA" id="ARBA00022723"/>
    </source>
</evidence>
<dbReference type="Gene3D" id="3.30.40.10">
    <property type="entry name" value="Zinc/RING finger domain, C3HC4 (zinc finger)"/>
    <property type="match status" value="1"/>
</dbReference>
<keyword evidence="11" id="KW-0808">Transferase</keyword>
<dbReference type="InterPro" id="IPR007271">
    <property type="entry name" value="Nuc_sug_transpt"/>
</dbReference>
<feature type="transmembrane region" description="Helical" evidence="23">
    <location>
        <begin position="770"/>
        <end position="790"/>
    </location>
</feature>
<reference evidence="28 29" key="1">
    <citation type="journal article" date="2020" name="Mol. Plant">
        <title>The Chromosome-Based Rubber Tree Genome Provides New Insights into Spurge Genome Evolution and Rubber Biosynthesis.</title>
        <authorList>
            <person name="Liu J."/>
            <person name="Shi C."/>
            <person name="Shi C.C."/>
            <person name="Li W."/>
            <person name="Zhang Q.J."/>
            <person name="Zhang Y."/>
            <person name="Li K."/>
            <person name="Lu H.F."/>
            <person name="Shi C."/>
            <person name="Zhu S.T."/>
            <person name="Xiao Z.Y."/>
            <person name="Nan H."/>
            <person name="Yue Y."/>
            <person name="Zhu X.G."/>
            <person name="Wu Y."/>
            <person name="Hong X.N."/>
            <person name="Fan G.Y."/>
            <person name="Tong Y."/>
            <person name="Zhang D."/>
            <person name="Mao C.L."/>
            <person name="Liu Y.L."/>
            <person name="Hao S.J."/>
            <person name="Liu W.Q."/>
            <person name="Lv M.Q."/>
            <person name="Zhang H.B."/>
            <person name="Liu Y."/>
            <person name="Hu-Tang G.R."/>
            <person name="Wang J.P."/>
            <person name="Wang J.H."/>
            <person name="Sun Y.H."/>
            <person name="Ni S.B."/>
            <person name="Chen W.B."/>
            <person name="Zhang X.C."/>
            <person name="Jiao Y.N."/>
            <person name="Eichler E.E."/>
            <person name="Li G.H."/>
            <person name="Liu X."/>
            <person name="Gao L.Z."/>
        </authorList>
    </citation>
    <scope>NUCLEOTIDE SEQUENCE [LARGE SCALE GENOMIC DNA]</scope>
    <source>
        <strain evidence="29">cv. GT1</strain>
        <tissue evidence="28">Leaf</tissue>
    </source>
</reference>
<evidence type="ECO:0000313" key="28">
    <source>
        <dbReference type="EMBL" id="KAF2292017.1"/>
    </source>
</evidence>
<evidence type="ECO:0000259" key="24">
    <source>
        <dbReference type="PROSITE" id="PS50089"/>
    </source>
</evidence>
<dbReference type="InterPro" id="IPR001876">
    <property type="entry name" value="Znf_RanBP2"/>
</dbReference>
<feature type="transmembrane region" description="Helical" evidence="23">
    <location>
        <begin position="811"/>
        <end position="831"/>
    </location>
</feature>
<dbReference type="EMBL" id="JAAGAX010000014">
    <property type="protein sequence ID" value="KAF2292017.1"/>
    <property type="molecule type" value="Genomic_DNA"/>
</dbReference>
<evidence type="ECO:0000256" key="7">
    <source>
        <dbReference type="ARBA" id="ARBA00005884"/>
    </source>
</evidence>
<evidence type="ECO:0000256" key="12">
    <source>
        <dbReference type="ARBA" id="ARBA00022692"/>
    </source>
</evidence>
<comment type="subcellular location">
    <subcellularLocation>
        <location evidence="4">Membrane</location>
        <topology evidence="4">Multi-pass membrane protein</topology>
    </subcellularLocation>
</comment>
<dbReference type="InterPro" id="IPR006357">
    <property type="entry name" value="HAD-SF_hydro_IIA"/>
</dbReference>
<feature type="transmembrane region" description="Helical" evidence="23">
    <location>
        <begin position="673"/>
        <end position="697"/>
    </location>
</feature>
<dbReference type="CDD" id="cd22583">
    <property type="entry name" value="Rcat_RBR_ARI7-like"/>
    <property type="match status" value="1"/>
</dbReference>
<evidence type="ECO:0000259" key="25">
    <source>
        <dbReference type="PROSITE" id="PS50199"/>
    </source>
</evidence>
<feature type="transmembrane region" description="Helical" evidence="23">
    <location>
        <begin position="641"/>
        <end position="661"/>
    </location>
</feature>
<dbReference type="InterPro" id="IPR036443">
    <property type="entry name" value="Znf_RanBP2_sf"/>
</dbReference>
<feature type="transmembrane region" description="Helical" evidence="23">
    <location>
        <begin position="879"/>
        <end position="909"/>
    </location>
</feature>
<dbReference type="Pfam" id="PF04142">
    <property type="entry name" value="Nuc_sug_transp"/>
    <property type="match status" value="1"/>
</dbReference>
<dbReference type="Gene3D" id="3.40.50.1000">
    <property type="entry name" value="HAD superfamily/HAD-like"/>
    <property type="match status" value="2"/>
</dbReference>
<feature type="transmembrane region" description="Helical" evidence="23">
    <location>
        <begin position="607"/>
        <end position="629"/>
    </location>
</feature>
<sequence>MGDSGVQVVADLIYHGSWNVSLINSLLNQWDRALILSIPLSSSRTLDWICWKLESKCIFTVISAYNSLVWDFRLGGSNDSRLLWKKLWNMCVPSKVKNFIWRAANNVLPCLSSLLAKHVPVTDICPLCHEDFENHPSKQYARSRRIAKKQGEETKCSTIVSSCSVETFPHGHKSKKRLKGKDAISESKKKLDTRAFDIHFKNLWRNFSEDKRMPFTYFDSLWFAAYMTSSSKECMLTWIKEKHIFSKPYVLVPIVYWRHWSLLIFCNLGESMQSESSPPCMLLLDSLQMAGPRRLEPAIRKGRPESRESILQIPLLVPKVPQQRNSEECGNYVLYFISLFMEQAPENFRMKDYPSFGKRLVFVTNNSTKSRKQYGKKFETLGLNVSEEEIFASSFAAAAYLKSVNFPKEKKVYVIGEDGILKELELAGFQYLGGPEDGGKKIELKPGFLMEHDKDVGAVVVGFDRYFNYKVQWWFHGGWCNCWINQREPLVVGKPSTFMMDYLANKFRILKSQICMVGDRLDTDILFGQNGGCKTLLVLSGVTSLSMLQSPDFFTKSIGLVFFKHFWFAIGRMIECSVCHSKFSPTSKTVSRAYDRHRSDVSSKTRALNVLLVVGDCILVGLQPILVYMSKVDGQFKFSPISVNFLTEAAKVLFAIIMLFIQARSKKVGEKPFLSFSIFVQAARNNVLLAVPALLYAINNYLKFIMQLYFNPATVKMLSNLKVLVIAVLLKIIMKRRFSIIQWEALALLLIGISVNQLRSLPEGTTALGLSVATGAYLHTLIFVTVPSLASVYNEYALKSQFETSIYLQNLFLYGYGAIFNFLAILITAIFKGPSTLDILQGHSKATMLLICNNAAQGILSSFFFKYADTILKKYSSTVATIFTGIASAALFGHTLTMNFVLGISIVFISMHQFFSPLSKVKDEPLKGGLEMMDGESNQRSKDASFINMTAGANEDQNYTILGEADICQRQEDDIMRVSTVLSISKVSASILLRYYNWSVSKVHDEWFADEEKVRRVVGLLERPVVQFPDGTEMTCGICFETYPCDRLYVAACGHPFCSSCWQGYISTAINDGPGCLMLRCPDPSCNAAVGQDMINELASDEDKEKYSRYFIRSYVEDNRKTKWCPAPGCDYAVDFIVGSGTYDVTCGCSYSFCWNCTEEAHRPVDCGTVAKWILKNSAESENMNWILANSKPCPKCKRPIEKNQGCMHITCTPPCKFEFCWLCLGAWSDHGERTGGFYACNRYETAKQEGVYDEAEKRREMAKNSLERYTHYYERWATNQASRQRHWQTYSKCKLCIFELVIKSEKQCNSPIEIVPLVALRHVLQGSVLEKLSDIQCQPESQLKFITEAWLQIVECRRVLKWTYAYGYYLPEHEHGKRVFFEYLQGEAESGLERLHQCAEKELQAYLNAEGPSKDFNEFRTKLAGLTSVTRNYFENLVRALENGLSDVDSHGASSRTTGSRSLGGGSSRVRSGRGKGSTSRSSGPSRNIDDSGHWSCEHCTYANIRSATICAICQQRR</sequence>
<dbReference type="PROSITE" id="PS50600">
    <property type="entry name" value="ULP_PROTEASE"/>
    <property type="match status" value="1"/>
</dbReference>
<dbReference type="GO" id="GO:0008270">
    <property type="term" value="F:zinc ion binding"/>
    <property type="evidence" value="ECO:0007669"/>
    <property type="project" value="UniProtKB-KW"/>
</dbReference>
<dbReference type="PROSITE" id="PS50199">
    <property type="entry name" value="ZF_RANBP2_2"/>
    <property type="match status" value="1"/>
</dbReference>
<evidence type="ECO:0000256" key="2">
    <source>
        <dbReference type="ARBA" id="ARBA00001947"/>
    </source>
</evidence>
<dbReference type="SUPFAM" id="SSF57850">
    <property type="entry name" value="RING/U-box"/>
    <property type="match status" value="3"/>
</dbReference>
<dbReference type="Pfam" id="PF13344">
    <property type="entry name" value="Hydrolase_6"/>
    <property type="match status" value="1"/>
</dbReference>
<feature type="transmembrane region" description="Helical" evidence="23">
    <location>
        <begin position="846"/>
        <end position="867"/>
    </location>
</feature>
<organism evidence="28 29">
    <name type="scientific">Hevea brasiliensis</name>
    <name type="common">Para rubber tree</name>
    <name type="synonym">Siphonia brasiliensis</name>
    <dbReference type="NCBI Taxonomy" id="3981"/>
    <lineage>
        <taxon>Eukaryota</taxon>
        <taxon>Viridiplantae</taxon>
        <taxon>Streptophyta</taxon>
        <taxon>Embryophyta</taxon>
        <taxon>Tracheophyta</taxon>
        <taxon>Spermatophyta</taxon>
        <taxon>Magnoliopsida</taxon>
        <taxon>eudicotyledons</taxon>
        <taxon>Gunneridae</taxon>
        <taxon>Pentapetalae</taxon>
        <taxon>rosids</taxon>
        <taxon>fabids</taxon>
        <taxon>Malpighiales</taxon>
        <taxon>Euphorbiaceae</taxon>
        <taxon>Crotonoideae</taxon>
        <taxon>Micrandreae</taxon>
        <taxon>Hevea</taxon>
    </lineage>
</organism>
<evidence type="ECO:0000256" key="1">
    <source>
        <dbReference type="ARBA" id="ARBA00001798"/>
    </source>
</evidence>
<dbReference type="InterPro" id="IPR002867">
    <property type="entry name" value="IBR_dom"/>
</dbReference>
<dbReference type="Pfam" id="PF13242">
    <property type="entry name" value="Hydrolase_like"/>
    <property type="match status" value="1"/>
</dbReference>
<dbReference type="SUPFAM" id="SSF54001">
    <property type="entry name" value="Cysteine proteinases"/>
    <property type="match status" value="1"/>
</dbReference>
<dbReference type="InterPro" id="IPR048962">
    <property type="entry name" value="ARIH1-like_UBL"/>
</dbReference>
<evidence type="ECO:0000256" key="14">
    <source>
        <dbReference type="ARBA" id="ARBA00022737"/>
    </source>
</evidence>
<dbReference type="GO" id="GO:0061630">
    <property type="term" value="F:ubiquitin protein ligase activity"/>
    <property type="evidence" value="ECO:0007669"/>
    <property type="project" value="UniProtKB-EC"/>
</dbReference>
<dbReference type="PROSITE" id="PS01358">
    <property type="entry name" value="ZF_RANBP2_1"/>
    <property type="match status" value="1"/>
</dbReference>
<name>A0A6A6KTP1_HEVBR</name>
<evidence type="ECO:0000259" key="26">
    <source>
        <dbReference type="PROSITE" id="PS50600"/>
    </source>
</evidence>
<dbReference type="EC" id="2.3.2.31" evidence="9"/>
<dbReference type="SUPFAM" id="SSF103481">
    <property type="entry name" value="Multidrug resistance efflux transporter EmrE"/>
    <property type="match status" value="1"/>
</dbReference>
<dbReference type="Pfam" id="PF13966">
    <property type="entry name" value="zf-RVT"/>
    <property type="match status" value="1"/>
</dbReference>
<feature type="domain" description="RING-type" evidence="27">
    <location>
        <begin position="1032"/>
        <end position="1245"/>
    </location>
</feature>
<evidence type="ECO:0000256" key="8">
    <source>
        <dbReference type="ARBA" id="ARBA00006447"/>
    </source>
</evidence>
<dbReference type="InterPro" id="IPR001841">
    <property type="entry name" value="Znf_RING"/>
</dbReference>
<evidence type="ECO:0000256" key="21">
    <source>
        <dbReference type="PROSITE-ProRule" id="PRU00322"/>
    </source>
</evidence>
<comment type="similarity">
    <text evidence="7">Belongs to the RBR family. Ariadne subfamily.</text>
</comment>
<proteinExistence type="inferred from homology"/>
<comment type="caution">
    <text evidence="28">The sequence shown here is derived from an EMBL/GenBank/DDBJ whole genome shotgun (WGS) entry which is preliminary data.</text>
</comment>
<dbReference type="InterPro" id="IPR026960">
    <property type="entry name" value="RVT-Znf"/>
</dbReference>
<protein>
    <recommendedName>
        <fullName evidence="9">RBR-type E3 ubiquitin transferase</fullName>
        <ecNumber evidence="9">2.3.2.31</ecNumber>
    </recommendedName>
</protein>
<dbReference type="InterPro" id="IPR044066">
    <property type="entry name" value="TRIAD_supradom"/>
</dbReference>
<keyword evidence="12 23" id="KW-0812">Transmembrane</keyword>
<evidence type="ECO:0000256" key="18">
    <source>
        <dbReference type="ARBA" id="ARBA00022833"/>
    </source>
</evidence>
<dbReference type="GO" id="GO:0015165">
    <property type="term" value="F:pyrimidine nucleotide-sugar transmembrane transporter activity"/>
    <property type="evidence" value="ECO:0007669"/>
    <property type="project" value="InterPro"/>
</dbReference>
<evidence type="ECO:0000256" key="9">
    <source>
        <dbReference type="ARBA" id="ARBA00012251"/>
    </source>
</evidence>